<dbReference type="SMART" id="SM00653">
    <property type="entry name" value="eIF2B_5"/>
    <property type="match status" value="1"/>
</dbReference>
<evidence type="ECO:0000256" key="5">
    <source>
        <dbReference type="ARBA" id="ARBA00022917"/>
    </source>
</evidence>
<dbReference type="Gene3D" id="2.20.25.350">
    <property type="match status" value="1"/>
</dbReference>
<dbReference type="PROSITE" id="PS51363">
    <property type="entry name" value="W2"/>
    <property type="match status" value="1"/>
</dbReference>
<evidence type="ECO:0000256" key="4">
    <source>
        <dbReference type="ARBA" id="ARBA00022741"/>
    </source>
</evidence>
<dbReference type="AlphaFoldDB" id="A0AAD4RA29"/>
<dbReference type="PANTHER" id="PTHR23001:SF7">
    <property type="entry name" value="EUKARYOTIC TRANSLATION INITIATION FACTOR 5"/>
    <property type="match status" value="1"/>
</dbReference>
<reference evidence="9" key="1">
    <citation type="submission" date="2022-01" db="EMBL/GenBank/DDBJ databases">
        <title>Genome Sequence Resource for Two Populations of Ditylenchus destructor, the Migratory Endoparasitic Phytonematode.</title>
        <authorList>
            <person name="Zhang H."/>
            <person name="Lin R."/>
            <person name="Xie B."/>
        </authorList>
    </citation>
    <scope>NUCLEOTIDE SEQUENCE</scope>
    <source>
        <strain evidence="9">BazhouSP</strain>
    </source>
</reference>
<protein>
    <recommendedName>
        <fullName evidence="2">Eukaryotic translation initiation factor 5</fullName>
    </recommendedName>
</protein>
<evidence type="ECO:0000259" key="8">
    <source>
        <dbReference type="PROSITE" id="PS51363"/>
    </source>
</evidence>
<dbReference type="Gene3D" id="1.25.40.180">
    <property type="match status" value="1"/>
</dbReference>
<dbReference type="Gene3D" id="3.30.30.170">
    <property type="match status" value="1"/>
</dbReference>
<dbReference type="GO" id="GO:0005829">
    <property type="term" value="C:cytosol"/>
    <property type="evidence" value="ECO:0007669"/>
    <property type="project" value="TreeGrafter"/>
</dbReference>
<dbReference type="SMART" id="SM00515">
    <property type="entry name" value="eIF5C"/>
    <property type="match status" value="1"/>
</dbReference>
<feature type="domain" description="W2" evidence="8">
    <location>
        <begin position="196"/>
        <end position="354"/>
    </location>
</feature>
<evidence type="ECO:0000256" key="1">
    <source>
        <dbReference type="ARBA" id="ARBA00010397"/>
    </source>
</evidence>
<evidence type="ECO:0000256" key="2">
    <source>
        <dbReference type="ARBA" id="ARBA00018059"/>
    </source>
</evidence>
<gene>
    <name evidence="9" type="ORF">DdX_04759</name>
</gene>
<dbReference type="SUPFAM" id="SSF75689">
    <property type="entry name" value="Zinc-binding domain of translation initiation factor 2 beta"/>
    <property type="match status" value="1"/>
</dbReference>
<keyword evidence="6" id="KW-0342">GTP-binding</keyword>
<sequence>MPRIMAKVEGKGNGIKTVIANMSDIAKALARPPTYPTKYFGCELGAQTNFDLKNDRYIVNGEHDASKLQDILDGFIRKFVLCPACDNPETTLTVKRQVIHAKCKACGHAFQIDPKQKLSTFILKNPPPPEETAENKEKHDGSGSPAGEEEATEEQTVQENGSGNDEDDDEWAPEPMEDPEKLSTQIGKLVLDKDLDKPENDRLDMLEQFFIKAKKDGTIQDSKAMVNEAERLEMRTKAVVVLANIIFDEDVINQIKSHRTLLLRFCLNDKKAQRYLLGGIEHVIYDNKDILLPKTAHIMKALYDADIVEEETLLNWGSKPSGKYVKKDFAKELIKIAQPVLKWLEEAEEDTESDEDEDVAFDDRARNVGTIITDDENGEEIDIDDI</sequence>
<evidence type="ECO:0000313" key="9">
    <source>
        <dbReference type="EMBL" id="KAI1720523.1"/>
    </source>
</evidence>
<organism evidence="9 10">
    <name type="scientific">Ditylenchus destructor</name>
    <dbReference type="NCBI Taxonomy" id="166010"/>
    <lineage>
        <taxon>Eukaryota</taxon>
        <taxon>Metazoa</taxon>
        <taxon>Ecdysozoa</taxon>
        <taxon>Nematoda</taxon>
        <taxon>Chromadorea</taxon>
        <taxon>Rhabditida</taxon>
        <taxon>Tylenchina</taxon>
        <taxon>Tylenchomorpha</taxon>
        <taxon>Sphaerularioidea</taxon>
        <taxon>Anguinidae</taxon>
        <taxon>Anguininae</taxon>
        <taxon>Ditylenchus</taxon>
    </lineage>
</organism>
<dbReference type="Pfam" id="PF02020">
    <property type="entry name" value="W2"/>
    <property type="match status" value="1"/>
</dbReference>
<dbReference type="FunFam" id="3.30.30.170:FF:000002">
    <property type="entry name" value="Eukaryotic translation initiation factor 5"/>
    <property type="match status" value="1"/>
</dbReference>
<dbReference type="PANTHER" id="PTHR23001">
    <property type="entry name" value="EUKARYOTIC TRANSLATION INITIATION FACTOR"/>
    <property type="match status" value="1"/>
</dbReference>
<feature type="region of interest" description="Disordered" evidence="7">
    <location>
        <begin position="120"/>
        <end position="181"/>
    </location>
</feature>
<keyword evidence="5" id="KW-0648">Protein biosynthesis</keyword>
<dbReference type="InterPro" id="IPR016024">
    <property type="entry name" value="ARM-type_fold"/>
</dbReference>
<comment type="caution">
    <text evidence="9">The sequence shown here is derived from an EMBL/GenBank/DDBJ whole genome shotgun (WGS) entry which is preliminary data.</text>
</comment>
<accession>A0AAD4RA29</accession>
<evidence type="ECO:0000256" key="3">
    <source>
        <dbReference type="ARBA" id="ARBA00022540"/>
    </source>
</evidence>
<evidence type="ECO:0000256" key="6">
    <source>
        <dbReference type="ARBA" id="ARBA00023134"/>
    </source>
</evidence>
<dbReference type="SUPFAM" id="SSF100966">
    <property type="entry name" value="Translation initiation factor 2 beta, aIF2beta, N-terminal domain"/>
    <property type="match status" value="1"/>
</dbReference>
<dbReference type="FunFam" id="1.25.40.180:FF:000091">
    <property type="entry name" value="Eukaryotic translation initiation factor 5"/>
    <property type="match status" value="1"/>
</dbReference>
<evidence type="ECO:0000313" key="10">
    <source>
        <dbReference type="Proteomes" id="UP001201812"/>
    </source>
</evidence>
<proteinExistence type="inferred from homology"/>
<evidence type="ECO:0000256" key="7">
    <source>
        <dbReference type="SAM" id="MobiDB-lite"/>
    </source>
</evidence>
<dbReference type="InterPro" id="IPR002735">
    <property type="entry name" value="Transl_init_fac_IF2/IF5_dom"/>
</dbReference>
<dbReference type="InterPro" id="IPR016189">
    <property type="entry name" value="Transl_init_fac_IF2/IF5_N"/>
</dbReference>
<dbReference type="Pfam" id="PF01873">
    <property type="entry name" value="eIF-5_eIF-2B"/>
    <property type="match status" value="1"/>
</dbReference>
<keyword evidence="10" id="KW-1185">Reference proteome</keyword>
<dbReference type="SUPFAM" id="SSF48371">
    <property type="entry name" value="ARM repeat"/>
    <property type="match status" value="1"/>
</dbReference>
<dbReference type="FunFam" id="2.20.25.350:FF:000001">
    <property type="entry name" value="Eukaryotic translation initiation factor 5"/>
    <property type="match status" value="1"/>
</dbReference>
<feature type="compositionally biased region" description="Acidic residues" evidence="7">
    <location>
        <begin position="164"/>
        <end position="177"/>
    </location>
</feature>
<dbReference type="GO" id="GO:0005525">
    <property type="term" value="F:GTP binding"/>
    <property type="evidence" value="ECO:0007669"/>
    <property type="project" value="UniProtKB-KW"/>
</dbReference>
<dbReference type="GO" id="GO:0001732">
    <property type="term" value="P:formation of cytoplasmic translation initiation complex"/>
    <property type="evidence" value="ECO:0007669"/>
    <property type="project" value="TreeGrafter"/>
</dbReference>
<dbReference type="GO" id="GO:0005092">
    <property type="term" value="F:GDP-dissociation inhibitor activity"/>
    <property type="evidence" value="ECO:0007669"/>
    <property type="project" value="TreeGrafter"/>
</dbReference>
<dbReference type="GO" id="GO:0003743">
    <property type="term" value="F:translation initiation factor activity"/>
    <property type="evidence" value="ECO:0007669"/>
    <property type="project" value="UniProtKB-KW"/>
</dbReference>
<dbReference type="InterPro" id="IPR016190">
    <property type="entry name" value="Transl_init_fac_IF2/IF5_Zn-bd"/>
</dbReference>
<dbReference type="InterPro" id="IPR003307">
    <property type="entry name" value="W2_domain"/>
</dbReference>
<keyword evidence="3" id="KW-0396">Initiation factor</keyword>
<comment type="similarity">
    <text evidence="1">Belongs to the eIF-2-beta/eIF-5 family.</text>
</comment>
<dbReference type="EMBL" id="JAKKPZ010000005">
    <property type="protein sequence ID" value="KAI1720523.1"/>
    <property type="molecule type" value="Genomic_DNA"/>
</dbReference>
<dbReference type="GO" id="GO:0071074">
    <property type="term" value="F:eukaryotic initiation factor eIF2 binding"/>
    <property type="evidence" value="ECO:0007669"/>
    <property type="project" value="TreeGrafter"/>
</dbReference>
<dbReference type="InterPro" id="IPR045196">
    <property type="entry name" value="IF2/IF5"/>
</dbReference>
<name>A0AAD4RA29_9BILA</name>
<dbReference type="CDD" id="cd11561">
    <property type="entry name" value="W2_eIF5"/>
    <property type="match status" value="1"/>
</dbReference>
<keyword evidence="4" id="KW-0547">Nucleotide-binding</keyword>
<dbReference type="Proteomes" id="UP001201812">
    <property type="component" value="Unassembled WGS sequence"/>
</dbReference>